<sequence length="409" mass="45273">MKLHIGNYLWMNLDTREPRATYPKLKQDLTCDCLIIGGGIGGALCAHLLHQQGLSVVLSEQNTIGTGSTLVNTGLIQYANDKSLTSFIHTLGEQKAVHFYRACRSALEHLKEINQSLHLHALETRPSLYLASSEEDVPMLHKEYATLQKYGFPAEWLDADQIGSKFPFQRPAAIYTKGDAEIQPVDFTRGLVSHAASKGVQVFEYSPIQIDTFRPDGVICRCGHNTIKAKHVIFATGYMAQTLKREPGAELVTSYAIATDSAAHFNDWFERCLIWETARPYLYMRTTSGGNIIIGGLDEPLPPGGLKEGREIQKGKDLLHLLHQMFPEKSSLQIKRSWGAVFGRTRDGLPFIGGHPDFPRCYFLEGYGGNGTVCSMLGAELIADLIAGISREDAEMFSLTRSTRPVPSS</sequence>
<dbReference type="Gene3D" id="3.50.50.60">
    <property type="entry name" value="FAD/NAD(P)-binding domain"/>
    <property type="match status" value="1"/>
</dbReference>
<organism evidence="2 3">
    <name type="scientific">Paenibacillus apis</name>
    <dbReference type="NCBI Taxonomy" id="1792174"/>
    <lineage>
        <taxon>Bacteria</taxon>
        <taxon>Bacillati</taxon>
        <taxon>Bacillota</taxon>
        <taxon>Bacilli</taxon>
        <taxon>Bacillales</taxon>
        <taxon>Paenibacillaceae</taxon>
        <taxon>Paenibacillus</taxon>
    </lineage>
</organism>
<accession>A0A919Y156</accession>
<protein>
    <submittedName>
        <fullName evidence="2">Oxidoreductase</fullName>
    </submittedName>
</protein>
<feature type="domain" description="FAD dependent oxidoreductase" evidence="1">
    <location>
        <begin position="32"/>
        <end position="385"/>
    </location>
</feature>
<dbReference type="RefSeq" id="WP_301627434.1">
    <property type="nucleotide sequence ID" value="NZ_BORS01000007.1"/>
</dbReference>
<dbReference type="PANTHER" id="PTHR13847">
    <property type="entry name" value="SARCOSINE DEHYDROGENASE-RELATED"/>
    <property type="match status" value="1"/>
</dbReference>
<dbReference type="EMBL" id="BORS01000007">
    <property type="protein sequence ID" value="GIO42664.1"/>
    <property type="molecule type" value="Genomic_DNA"/>
</dbReference>
<evidence type="ECO:0000313" key="3">
    <source>
        <dbReference type="Proteomes" id="UP000678895"/>
    </source>
</evidence>
<name>A0A919Y156_9BACL</name>
<dbReference type="Pfam" id="PF01266">
    <property type="entry name" value="DAO"/>
    <property type="match status" value="1"/>
</dbReference>
<dbReference type="GO" id="GO:0005737">
    <property type="term" value="C:cytoplasm"/>
    <property type="evidence" value="ECO:0007669"/>
    <property type="project" value="TreeGrafter"/>
</dbReference>
<comment type="caution">
    <text evidence="2">The sequence shown here is derived from an EMBL/GenBank/DDBJ whole genome shotgun (WGS) entry which is preliminary data.</text>
</comment>
<dbReference type="Gene3D" id="3.30.9.10">
    <property type="entry name" value="D-Amino Acid Oxidase, subunit A, domain 2"/>
    <property type="match status" value="1"/>
</dbReference>
<dbReference type="Proteomes" id="UP000678895">
    <property type="component" value="Unassembled WGS sequence"/>
</dbReference>
<dbReference type="PANTHER" id="PTHR13847:SF201">
    <property type="entry name" value="PUTATIBE OXIDOREDUCTASE"/>
    <property type="match status" value="1"/>
</dbReference>
<gene>
    <name evidence="2" type="ORF">J41TS4_24220</name>
</gene>
<dbReference type="SUPFAM" id="SSF51905">
    <property type="entry name" value="FAD/NAD(P)-binding domain"/>
    <property type="match status" value="1"/>
</dbReference>
<dbReference type="AlphaFoldDB" id="A0A919Y156"/>
<evidence type="ECO:0000259" key="1">
    <source>
        <dbReference type="Pfam" id="PF01266"/>
    </source>
</evidence>
<keyword evidence="3" id="KW-1185">Reference proteome</keyword>
<reference evidence="2" key="1">
    <citation type="submission" date="2021-03" db="EMBL/GenBank/DDBJ databases">
        <title>Antimicrobial resistance genes in bacteria isolated from Japanese honey, and their potential for conferring macrolide and lincosamide resistance in the American foulbrood pathogen Paenibacillus larvae.</title>
        <authorList>
            <person name="Okamoto M."/>
            <person name="Kumagai M."/>
            <person name="Kanamori H."/>
            <person name="Takamatsu D."/>
        </authorList>
    </citation>
    <scope>NUCLEOTIDE SEQUENCE</scope>
    <source>
        <strain evidence="2">J41TS4</strain>
    </source>
</reference>
<dbReference type="InterPro" id="IPR006076">
    <property type="entry name" value="FAD-dep_OxRdtase"/>
</dbReference>
<dbReference type="InterPro" id="IPR036188">
    <property type="entry name" value="FAD/NAD-bd_sf"/>
</dbReference>
<evidence type="ECO:0000313" key="2">
    <source>
        <dbReference type="EMBL" id="GIO42664.1"/>
    </source>
</evidence>
<proteinExistence type="predicted"/>